<sequence length="139" mass="16359">MDKFENPEVAEVFNNYPKHIHQKMMFLRQLVLDTASESEDVSAMEETLKWGEPSYLTKSGSTIRMDWKNSTPNQYALYFHCKTKLVDTFKELYNDKLKFEGNRAIVFHQNDEIPIDEVKHCIFLSLTYHGRKHLPMLGV</sequence>
<evidence type="ECO:0000259" key="1">
    <source>
        <dbReference type="Pfam" id="PF08818"/>
    </source>
</evidence>
<dbReference type="Proteomes" id="UP000295367">
    <property type="component" value="Unassembled WGS sequence"/>
</dbReference>
<dbReference type="OrthoDB" id="328972at2"/>
<comment type="caution">
    <text evidence="2">The sequence shown here is derived from an EMBL/GenBank/DDBJ whole genome shotgun (WGS) entry which is preliminary data.</text>
</comment>
<reference evidence="2 3" key="1">
    <citation type="submission" date="2019-03" db="EMBL/GenBank/DDBJ databases">
        <title>Genomic Encyclopedia of Type Strains, Phase IV (KMG-IV): sequencing the most valuable type-strain genomes for metagenomic binning, comparative biology and taxonomic classification.</title>
        <authorList>
            <person name="Goeker M."/>
        </authorList>
    </citation>
    <scope>NUCLEOTIDE SEQUENCE [LARGE SCALE GENOMIC DNA]</scope>
    <source>
        <strain evidence="2 3">DSM 100309</strain>
    </source>
</reference>
<keyword evidence="3" id="KW-1185">Reference proteome</keyword>
<proteinExistence type="predicted"/>
<dbReference type="InterPro" id="IPR014922">
    <property type="entry name" value="YdhG-like"/>
</dbReference>
<accession>A0A4R3Y6J7</accession>
<dbReference type="EMBL" id="SMCO01000008">
    <property type="protein sequence ID" value="TCV85843.1"/>
    <property type="molecule type" value="Genomic_DNA"/>
</dbReference>
<protein>
    <submittedName>
        <fullName evidence="2">Uncharacterized protein DUF1801</fullName>
    </submittedName>
</protein>
<evidence type="ECO:0000313" key="2">
    <source>
        <dbReference type="EMBL" id="TCV85843.1"/>
    </source>
</evidence>
<dbReference type="RefSeq" id="WP_124946564.1">
    <property type="nucleotide sequence ID" value="NZ_BHVT01000037.1"/>
</dbReference>
<dbReference type="Pfam" id="PF08818">
    <property type="entry name" value="DUF1801"/>
    <property type="match status" value="1"/>
</dbReference>
<evidence type="ECO:0000313" key="3">
    <source>
        <dbReference type="Proteomes" id="UP000295367"/>
    </source>
</evidence>
<dbReference type="SUPFAM" id="SSF159888">
    <property type="entry name" value="YdhG-like"/>
    <property type="match status" value="1"/>
</dbReference>
<name>A0A4R3Y6J7_9PROT</name>
<feature type="domain" description="YdhG-like" evidence="1">
    <location>
        <begin position="23"/>
        <end position="122"/>
    </location>
</feature>
<gene>
    <name evidence="2" type="ORF">EDC63_10851</name>
</gene>
<dbReference type="AlphaFoldDB" id="A0A4R3Y6J7"/>
<organism evidence="2 3">
    <name type="scientific">Sulfurirhabdus autotrophica</name>
    <dbReference type="NCBI Taxonomy" id="1706046"/>
    <lineage>
        <taxon>Bacteria</taxon>
        <taxon>Pseudomonadati</taxon>
        <taxon>Pseudomonadota</taxon>
        <taxon>Betaproteobacteria</taxon>
        <taxon>Nitrosomonadales</taxon>
        <taxon>Sulfuricellaceae</taxon>
        <taxon>Sulfurirhabdus</taxon>
    </lineage>
</organism>